<reference evidence="1" key="1">
    <citation type="submission" date="2021-03" db="EMBL/GenBank/DDBJ databases">
        <title>Whole genome shotgun sequence of Actinoplanes consettensis NBRC 14913.</title>
        <authorList>
            <person name="Komaki H."/>
            <person name="Tamura T."/>
        </authorList>
    </citation>
    <scope>NUCLEOTIDE SEQUENCE</scope>
    <source>
        <strain evidence="1">NBRC 14913</strain>
    </source>
</reference>
<accession>A0A919W0R2</accession>
<protein>
    <submittedName>
        <fullName evidence="1">Uncharacterized protein</fullName>
    </submittedName>
</protein>
<comment type="caution">
    <text evidence="1">The sequence shown here is derived from an EMBL/GenBank/DDBJ whole genome shotgun (WGS) entry which is preliminary data.</text>
</comment>
<keyword evidence="2" id="KW-1185">Reference proteome</keyword>
<name>A0A919W0R2_9ACTN</name>
<organism evidence="1 2">
    <name type="scientific">Winogradskya consettensis</name>
    <dbReference type="NCBI Taxonomy" id="113560"/>
    <lineage>
        <taxon>Bacteria</taxon>
        <taxon>Bacillati</taxon>
        <taxon>Actinomycetota</taxon>
        <taxon>Actinomycetes</taxon>
        <taxon>Micromonosporales</taxon>
        <taxon>Micromonosporaceae</taxon>
        <taxon>Winogradskya</taxon>
    </lineage>
</organism>
<dbReference type="Proteomes" id="UP000680865">
    <property type="component" value="Unassembled WGS sequence"/>
</dbReference>
<evidence type="ECO:0000313" key="1">
    <source>
        <dbReference type="EMBL" id="GIM84535.1"/>
    </source>
</evidence>
<gene>
    <name evidence="1" type="ORF">Aco04nite_91880</name>
</gene>
<evidence type="ECO:0000313" key="2">
    <source>
        <dbReference type="Proteomes" id="UP000680865"/>
    </source>
</evidence>
<dbReference type="AlphaFoldDB" id="A0A919W0R2"/>
<dbReference type="EMBL" id="BOQP01000067">
    <property type="protein sequence ID" value="GIM84535.1"/>
    <property type="molecule type" value="Genomic_DNA"/>
</dbReference>
<sequence length="136" mass="14614">MLELSEQLGDGRLASWHAGRIEKALAVVQGKARDARAGLGVRSPSLAESREVRPSRQFSAMTLAIWEAIVRRARVAGGTLSVTLEGLADGVGAPVEDVRGVLVEAEMLGFAIVRRHQLIVPVDELAIHARCDLVIE</sequence>
<proteinExistence type="predicted"/>